<protein>
    <recommendedName>
        <fullName evidence="3">Lipoprotein</fullName>
    </recommendedName>
</protein>
<dbReference type="RefSeq" id="WP_345374970.1">
    <property type="nucleotide sequence ID" value="NZ_BAABJX010000065.1"/>
</dbReference>
<keyword evidence="2" id="KW-1185">Reference proteome</keyword>
<proteinExistence type="predicted"/>
<sequence length="145" mass="17025">MRTISRTLSGYLLLLIFSCTETKKEHTEYAIRTTHKAYPNKSNADRIKRNSPKLIFFEHNFEKDLVAYAYNQNQVFEEEILETRAVLGLANHLQVPDTAKYAYISINNGPVVFIDLDSNTNFIGVRYYKDSLLNIHVYEKVRFYY</sequence>
<accession>A0ABP9DKS6</accession>
<gene>
    <name evidence="1" type="ORF">GCM10023331_39300</name>
</gene>
<dbReference type="EMBL" id="BAABJX010000065">
    <property type="protein sequence ID" value="GAA4850764.1"/>
    <property type="molecule type" value="Genomic_DNA"/>
</dbReference>
<evidence type="ECO:0000313" key="2">
    <source>
        <dbReference type="Proteomes" id="UP001500298"/>
    </source>
</evidence>
<comment type="caution">
    <text evidence="1">The sequence shown here is derived from an EMBL/GenBank/DDBJ whole genome shotgun (WGS) entry which is preliminary data.</text>
</comment>
<dbReference type="Proteomes" id="UP001500298">
    <property type="component" value="Unassembled WGS sequence"/>
</dbReference>
<organism evidence="1 2">
    <name type="scientific">Algivirga pacifica</name>
    <dbReference type="NCBI Taxonomy" id="1162670"/>
    <lineage>
        <taxon>Bacteria</taxon>
        <taxon>Pseudomonadati</taxon>
        <taxon>Bacteroidota</taxon>
        <taxon>Cytophagia</taxon>
        <taxon>Cytophagales</taxon>
        <taxon>Flammeovirgaceae</taxon>
        <taxon>Algivirga</taxon>
    </lineage>
</organism>
<dbReference type="PROSITE" id="PS51257">
    <property type="entry name" value="PROKAR_LIPOPROTEIN"/>
    <property type="match status" value="1"/>
</dbReference>
<reference evidence="2" key="1">
    <citation type="journal article" date="2019" name="Int. J. Syst. Evol. Microbiol.">
        <title>The Global Catalogue of Microorganisms (GCM) 10K type strain sequencing project: providing services to taxonomists for standard genome sequencing and annotation.</title>
        <authorList>
            <consortium name="The Broad Institute Genomics Platform"/>
            <consortium name="The Broad Institute Genome Sequencing Center for Infectious Disease"/>
            <person name="Wu L."/>
            <person name="Ma J."/>
        </authorList>
    </citation>
    <scope>NUCLEOTIDE SEQUENCE [LARGE SCALE GENOMIC DNA]</scope>
    <source>
        <strain evidence="2">JCM 18326</strain>
    </source>
</reference>
<name>A0ABP9DKS6_9BACT</name>
<evidence type="ECO:0008006" key="3">
    <source>
        <dbReference type="Google" id="ProtNLM"/>
    </source>
</evidence>
<evidence type="ECO:0000313" key="1">
    <source>
        <dbReference type="EMBL" id="GAA4850764.1"/>
    </source>
</evidence>